<dbReference type="VEuPathDB" id="TriTrypDB:ADEAN_000710000"/>
<evidence type="ECO:0000313" key="3">
    <source>
        <dbReference type="Proteomes" id="UP000515908"/>
    </source>
</evidence>
<feature type="region of interest" description="Disordered" evidence="1">
    <location>
        <begin position="1"/>
        <end position="22"/>
    </location>
</feature>
<sequence length="198" mass="23160">MKKYEAHRATGEEKKEHVSLTDAQTEDELLALFQEARRQEGVVEVEDQCPAPTPQEEELAHHHHAQLETLIRLFYEFNHVTFMKIPVLETLNLLARCGREAAAHTIEFESHLRMKREEKMNTLRELRNEEHALRVRQEALQQASEEMMEEAEIQRHEEMARELELEEQKLNALEHVEEEQAPVVDGVPEEDTNPPEEA</sequence>
<reference evidence="2 3" key="1">
    <citation type="submission" date="2020-08" db="EMBL/GenBank/DDBJ databases">
        <authorList>
            <person name="Newling K."/>
            <person name="Davey J."/>
            <person name="Forrester S."/>
        </authorList>
    </citation>
    <scope>NUCLEOTIDE SEQUENCE [LARGE SCALE GENOMIC DNA]</scope>
    <source>
        <strain evidence="3">Crithidia deanei Carvalho (ATCC PRA-265)</strain>
    </source>
</reference>
<feature type="region of interest" description="Disordered" evidence="1">
    <location>
        <begin position="172"/>
        <end position="198"/>
    </location>
</feature>
<gene>
    <name evidence="2" type="ORF">ADEAN_000710000</name>
</gene>
<name>A0A7G2CKX9_9TRYP</name>
<protein>
    <submittedName>
        <fullName evidence="2">Uncharacterized protein</fullName>
    </submittedName>
</protein>
<evidence type="ECO:0000313" key="2">
    <source>
        <dbReference type="EMBL" id="CAD2219591.1"/>
    </source>
</evidence>
<dbReference type="Proteomes" id="UP000515908">
    <property type="component" value="Chromosome 14"/>
</dbReference>
<dbReference type="EMBL" id="LR877158">
    <property type="protein sequence ID" value="CAD2219591.1"/>
    <property type="molecule type" value="Genomic_DNA"/>
</dbReference>
<dbReference type="OrthoDB" id="243277at2759"/>
<accession>A0A7G2CKX9</accession>
<feature type="compositionally biased region" description="Acidic residues" evidence="1">
    <location>
        <begin position="187"/>
        <end position="198"/>
    </location>
</feature>
<proteinExistence type="predicted"/>
<dbReference type="AlphaFoldDB" id="A0A7G2CKX9"/>
<feature type="compositionally biased region" description="Basic and acidic residues" evidence="1">
    <location>
        <begin position="1"/>
        <end position="19"/>
    </location>
</feature>
<keyword evidence="3" id="KW-1185">Reference proteome</keyword>
<organism evidence="2 3">
    <name type="scientific">Angomonas deanei</name>
    <dbReference type="NCBI Taxonomy" id="59799"/>
    <lineage>
        <taxon>Eukaryota</taxon>
        <taxon>Discoba</taxon>
        <taxon>Euglenozoa</taxon>
        <taxon>Kinetoplastea</taxon>
        <taxon>Metakinetoplastina</taxon>
        <taxon>Trypanosomatida</taxon>
        <taxon>Trypanosomatidae</taxon>
        <taxon>Strigomonadinae</taxon>
        <taxon>Angomonas</taxon>
    </lineage>
</organism>
<evidence type="ECO:0000256" key="1">
    <source>
        <dbReference type="SAM" id="MobiDB-lite"/>
    </source>
</evidence>